<dbReference type="PROSITE" id="PS51374">
    <property type="entry name" value="NDPK_LIKE"/>
    <property type="match status" value="1"/>
</dbReference>
<dbReference type="NCBIfam" id="NF001908">
    <property type="entry name" value="PRK00668.1"/>
    <property type="match status" value="1"/>
</dbReference>
<dbReference type="SMART" id="SM00562">
    <property type="entry name" value="NDK"/>
    <property type="match status" value="1"/>
</dbReference>
<dbReference type="EMBL" id="CAFBND010000101">
    <property type="protein sequence ID" value="CAB4954719.1"/>
    <property type="molecule type" value="Genomic_DNA"/>
</dbReference>
<evidence type="ECO:0000256" key="3">
    <source>
        <dbReference type="ARBA" id="ARBA00012966"/>
    </source>
</evidence>
<dbReference type="GO" id="GO:0046872">
    <property type="term" value="F:metal ion binding"/>
    <property type="evidence" value="ECO:0007669"/>
    <property type="project" value="UniProtKB-KW"/>
</dbReference>
<comment type="cofactor">
    <cofactor evidence="1">
        <name>Mg(2+)</name>
        <dbReference type="ChEBI" id="CHEBI:18420"/>
    </cofactor>
</comment>
<keyword evidence="9" id="KW-0067">ATP-binding</keyword>
<name>A0A6J7KJR5_9ZZZZ</name>
<keyword evidence="8" id="KW-0418">Kinase</keyword>
<dbReference type="HAMAP" id="MF_00451">
    <property type="entry name" value="NDP_kinase"/>
    <property type="match status" value="1"/>
</dbReference>
<dbReference type="GO" id="GO:0006241">
    <property type="term" value="P:CTP biosynthetic process"/>
    <property type="evidence" value="ECO:0007669"/>
    <property type="project" value="InterPro"/>
</dbReference>
<dbReference type="AlphaFoldDB" id="A0A6J7KJR5"/>
<evidence type="ECO:0000256" key="11">
    <source>
        <dbReference type="ARBA" id="ARBA00023080"/>
    </source>
</evidence>
<dbReference type="Pfam" id="PF00334">
    <property type="entry name" value="NDK"/>
    <property type="match status" value="1"/>
</dbReference>
<dbReference type="PROSITE" id="PS00469">
    <property type="entry name" value="NDPK"/>
    <property type="match status" value="1"/>
</dbReference>
<evidence type="ECO:0000256" key="9">
    <source>
        <dbReference type="ARBA" id="ARBA00022840"/>
    </source>
</evidence>
<dbReference type="GO" id="GO:0006183">
    <property type="term" value="P:GTP biosynthetic process"/>
    <property type="evidence" value="ECO:0007669"/>
    <property type="project" value="InterPro"/>
</dbReference>
<dbReference type="CDD" id="cd04413">
    <property type="entry name" value="NDPk_I"/>
    <property type="match status" value="1"/>
</dbReference>
<keyword evidence="7" id="KW-0547">Nucleotide-binding</keyword>
<evidence type="ECO:0000256" key="8">
    <source>
        <dbReference type="ARBA" id="ARBA00022777"/>
    </source>
</evidence>
<dbReference type="EMBL" id="CAFBIZ010000049">
    <property type="protein sequence ID" value="CAB4848006.1"/>
    <property type="molecule type" value="Genomic_DNA"/>
</dbReference>
<dbReference type="GO" id="GO:0006228">
    <property type="term" value="P:UTP biosynthetic process"/>
    <property type="evidence" value="ECO:0007669"/>
    <property type="project" value="InterPro"/>
</dbReference>
<dbReference type="InterPro" id="IPR001564">
    <property type="entry name" value="Nucleoside_diP_kinase"/>
</dbReference>
<dbReference type="GO" id="GO:0004550">
    <property type="term" value="F:nucleoside diphosphate kinase activity"/>
    <property type="evidence" value="ECO:0007669"/>
    <property type="project" value="UniProtKB-EC"/>
</dbReference>
<keyword evidence="11" id="KW-0546">Nucleotide metabolism</keyword>
<dbReference type="InterPro" id="IPR034907">
    <property type="entry name" value="NDK-like_dom"/>
</dbReference>
<evidence type="ECO:0000256" key="1">
    <source>
        <dbReference type="ARBA" id="ARBA00001946"/>
    </source>
</evidence>
<dbReference type="PRINTS" id="PR01243">
    <property type="entry name" value="NUCDPKINASE"/>
</dbReference>
<reference evidence="14" key="1">
    <citation type="submission" date="2020-05" db="EMBL/GenBank/DDBJ databases">
        <authorList>
            <person name="Chiriac C."/>
            <person name="Salcher M."/>
            <person name="Ghai R."/>
            <person name="Kavagutti S V."/>
        </authorList>
    </citation>
    <scope>NUCLEOTIDE SEQUENCE</scope>
</reference>
<dbReference type="EMBL" id="CAFBPU010000030">
    <property type="protein sequence ID" value="CAB5035299.1"/>
    <property type="molecule type" value="Genomic_DNA"/>
</dbReference>
<evidence type="ECO:0000313" key="13">
    <source>
        <dbReference type="EMBL" id="CAB4848006.1"/>
    </source>
</evidence>
<dbReference type="Gene3D" id="3.30.70.141">
    <property type="entry name" value="Nucleoside diphosphate kinase-like domain"/>
    <property type="match status" value="1"/>
</dbReference>
<dbReference type="PANTHER" id="PTHR11349">
    <property type="entry name" value="NUCLEOSIDE DIPHOSPHATE KINASE"/>
    <property type="match status" value="1"/>
</dbReference>
<evidence type="ECO:0000256" key="6">
    <source>
        <dbReference type="ARBA" id="ARBA00022723"/>
    </source>
</evidence>
<protein>
    <recommendedName>
        <fullName evidence="4">Nucleoside diphosphate kinase</fullName>
        <ecNumber evidence="3">2.7.4.6</ecNumber>
    </recommendedName>
</protein>
<keyword evidence="6" id="KW-0479">Metal-binding</keyword>
<keyword evidence="10" id="KW-0460">Magnesium</keyword>
<evidence type="ECO:0000256" key="7">
    <source>
        <dbReference type="ARBA" id="ARBA00022741"/>
    </source>
</evidence>
<evidence type="ECO:0000256" key="10">
    <source>
        <dbReference type="ARBA" id="ARBA00022842"/>
    </source>
</evidence>
<gene>
    <name evidence="13" type="ORF">UFOPK3268_00536</name>
    <name evidence="14" type="ORF">UFOPK3752_01889</name>
    <name evidence="15" type="ORF">UFOPK4150_01473</name>
</gene>
<evidence type="ECO:0000259" key="12">
    <source>
        <dbReference type="SMART" id="SM00562"/>
    </source>
</evidence>
<evidence type="ECO:0000256" key="2">
    <source>
        <dbReference type="ARBA" id="ARBA00008142"/>
    </source>
</evidence>
<evidence type="ECO:0000313" key="15">
    <source>
        <dbReference type="EMBL" id="CAB5035299.1"/>
    </source>
</evidence>
<dbReference type="EC" id="2.7.4.6" evidence="3"/>
<dbReference type="GO" id="GO:0005524">
    <property type="term" value="F:ATP binding"/>
    <property type="evidence" value="ECO:0007669"/>
    <property type="project" value="UniProtKB-KW"/>
</dbReference>
<comment type="similarity">
    <text evidence="2">Belongs to the NDK family.</text>
</comment>
<organism evidence="14">
    <name type="scientific">freshwater metagenome</name>
    <dbReference type="NCBI Taxonomy" id="449393"/>
    <lineage>
        <taxon>unclassified sequences</taxon>
        <taxon>metagenomes</taxon>
        <taxon>ecological metagenomes</taxon>
    </lineage>
</organism>
<evidence type="ECO:0000313" key="14">
    <source>
        <dbReference type="EMBL" id="CAB4954719.1"/>
    </source>
</evidence>
<dbReference type="FunFam" id="3.30.70.141:FF:000003">
    <property type="entry name" value="Nucleoside diphosphate kinase"/>
    <property type="match status" value="1"/>
</dbReference>
<sequence length="136" mass="14782">MSERTLVLVKPDGVARGLVGEILSRIERKGFRLVALELRTLDRETAEEHYGEHRDKAFFGELVDFITSAPLLAAVIEGREAIASWRTMMGATDPAKANPGSIRADLATLMGENVTHGSDSLESASREIALFFPGLA</sequence>
<dbReference type="SUPFAM" id="SSF54919">
    <property type="entry name" value="Nucleoside diphosphate kinase, NDK"/>
    <property type="match status" value="1"/>
</dbReference>
<evidence type="ECO:0000256" key="4">
    <source>
        <dbReference type="ARBA" id="ARBA00017632"/>
    </source>
</evidence>
<keyword evidence="5" id="KW-0808">Transferase</keyword>
<evidence type="ECO:0000256" key="5">
    <source>
        <dbReference type="ARBA" id="ARBA00022679"/>
    </source>
</evidence>
<dbReference type="InterPro" id="IPR036850">
    <property type="entry name" value="NDK-like_dom_sf"/>
</dbReference>
<accession>A0A6J7KJR5</accession>
<feature type="domain" description="Nucleoside diphosphate kinase-like" evidence="12">
    <location>
        <begin position="2"/>
        <end position="135"/>
    </location>
</feature>
<dbReference type="InterPro" id="IPR023005">
    <property type="entry name" value="Nucleoside_diP_kinase_AS"/>
</dbReference>
<proteinExistence type="inferred from homology"/>